<feature type="region of interest" description="Disordered" evidence="1">
    <location>
        <begin position="220"/>
        <end position="243"/>
    </location>
</feature>
<evidence type="ECO:0000313" key="3">
    <source>
        <dbReference type="EMBL" id="BDB98630.1"/>
    </source>
</evidence>
<dbReference type="Proteomes" id="UP001319921">
    <property type="component" value="Chromosome"/>
</dbReference>
<feature type="domain" description="DZANK-type" evidence="2">
    <location>
        <begin position="252"/>
        <end position="296"/>
    </location>
</feature>
<accession>A0AAQ4CS49</accession>
<name>A0AAQ4CS49_9CREN</name>
<sequence>MLFLTMGYPYNPPPGSQYPPPQNPYGQPNPYGYQPNPMMSIIACQQSVGLGGKSQMIPVNYPINLQYVVQQVQMYLMSQGFQVFPMVGQNMAVIQAQHNSLLGSLTDKNQSYTIRICQGQGFVVVETGIANLMQDLLTIAATAGGTYLVGDDLLHNKLLELLGGGATAYDAYNLYKDFAQEEQLMNTIMMIIMSAPPAYPQQGYYPQPYGQQPYAQPYGQPYPQQGYYPQQTPQQNIQPQQQPQLQKQNKKCWNCGAEVENDARFCPKCGASLNPIKCPNCGHMNSPGAKFCENCGYNLSQQNVQQKSST</sequence>
<evidence type="ECO:0000259" key="2">
    <source>
        <dbReference type="Pfam" id="PF12773"/>
    </source>
</evidence>
<gene>
    <name evidence="3" type="ORF">SACC_16470</name>
</gene>
<reference evidence="3 4" key="1">
    <citation type="journal article" date="2022" name="Microbiol. Resour. Announc.">
        <title>Complete Genome Sequence of the Hyperthermophilic and Acidophilic Archaeon Saccharolobus caldissimus Strain HS-3T.</title>
        <authorList>
            <person name="Sakai H.D."/>
            <person name="Kurosawa N."/>
        </authorList>
    </citation>
    <scope>NUCLEOTIDE SEQUENCE [LARGE SCALE GENOMIC DNA]</scope>
    <source>
        <strain evidence="3 4">JCM32116</strain>
    </source>
</reference>
<organism evidence="3 4">
    <name type="scientific">Saccharolobus caldissimus</name>
    <dbReference type="NCBI Taxonomy" id="1702097"/>
    <lineage>
        <taxon>Archaea</taxon>
        <taxon>Thermoproteota</taxon>
        <taxon>Thermoprotei</taxon>
        <taxon>Sulfolobales</taxon>
        <taxon>Sulfolobaceae</taxon>
        <taxon>Saccharolobus</taxon>
    </lineage>
</organism>
<evidence type="ECO:0000313" key="4">
    <source>
        <dbReference type="Proteomes" id="UP001319921"/>
    </source>
</evidence>
<dbReference type="Pfam" id="PF12773">
    <property type="entry name" value="DZR"/>
    <property type="match status" value="1"/>
</dbReference>
<keyword evidence="4" id="KW-1185">Reference proteome</keyword>
<protein>
    <submittedName>
        <fullName evidence="3">Zinc ribbon domain-containing protein</fullName>
    </submittedName>
</protein>
<dbReference type="EMBL" id="AP025226">
    <property type="protein sequence ID" value="BDB98630.1"/>
    <property type="molecule type" value="Genomic_DNA"/>
</dbReference>
<proteinExistence type="predicted"/>
<dbReference type="InterPro" id="IPR025874">
    <property type="entry name" value="DZR"/>
</dbReference>
<dbReference type="KEGG" id="scas:SACC_16470"/>
<evidence type="ECO:0000256" key="1">
    <source>
        <dbReference type="SAM" id="MobiDB-lite"/>
    </source>
</evidence>
<dbReference type="AlphaFoldDB" id="A0AAQ4CS49"/>